<evidence type="ECO:0000259" key="3">
    <source>
        <dbReference type="PROSITE" id="PS50043"/>
    </source>
</evidence>
<dbReference type="AlphaFoldDB" id="A0A5C7BC50"/>
<dbReference type="EMBL" id="VOSB01000003">
    <property type="protein sequence ID" value="TXE19748.1"/>
    <property type="molecule type" value="Genomic_DNA"/>
</dbReference>
<dbReference type="InterPro" id="IPR015943">
    <property type="entry name" value="WD40/YVTN_repeat-like_dom_sf"/>
</dbReference>
<reference evidence="4 5" key="1">
    <citation type="submission" date="2019-08" db="EMBL/GenBank/DDBJ databases">
        <title>Genome of Psychroserpens burtonensis ACAM 167.</title>
        <authorList>
            <person name="Bowman J.P."/>
        </authorList>
    </citation>
    <scope>NUCLEOTIDE SEQUENCE [LARGE SCALE GENOMIC DNA]</scope>
    <source>
        <strain evidence="4 5">ACAM 167</strain>
    </source>
</reference>
<keyword evidence="5" id="KW-1185">Reference proteome</keyword>
<dbReference type="OrthoDB" id="1090267at2"/>
<dbReference type="GO" id="GO:0006355">
    <property type="term" value="P:regulation of DNA-templated transcription"/>
    <property type="evidence" value="ECO:0007669"/>
    <property type="project" value="InterPro"/>
</dbReference>
<evidence type="ECO:0000256" key="1">
    <source>
        <dbReference type="SAM" id="Coils"/>
    </source>
</evidence>
<dbReference type="GO" id="GO:0003677">
    <property type="term" value="F:DNA binding"/>
    <property type="evidence" value="ECO:0007669"/>
    <property type="project" value="InterPro"/>
</dbReference>
<evidence type="ECO:0000256" key="2">
    <source>
        <dbReference type="SAM" id="Phobius"/>
    </source>
</evidence>
<gene>
    <name evidence="4" type="ORF">ES692_02705</name>
</gene>
<dbReference type="Gene3D" id="2.60.40.10">
    <property type="entry name" value="Immunoglobulins"/>
    <property type="match status" value="1"/>
</dbReference>
<feature type="domain" description="HTH luxR-type" evidence="3">
    <location>
        <begin position="852"/>
        <end position="916"/>
    </location>
</feature>
<dbReference type="Gene3D" id="2.130.10.10">
    <property type="entry name" value="YVTN repeat-like/Quinoprotein amine dehydrogenase"/>
    <property type="match status" value="2"/>
</dbReference>
<sequence>MSQAQEIPPIQSFSPEMYNAENQNWAISQSDNKYIYVANNIGLLEFNGALWKLYETPNQTILRSVKAVGNRIYTGCYMEFGFWEHNIFNELIYTSLAKDLESAMIEDEQIWNIISLEGFIVFQSLNRIYSYSTATKSFNIIDSETTLTKMINVDRTIYYQKLNQGIFKIENGKEKLFSDDDILKTNRVINIFSLENKLIIQTNQKGFFVYENRLLSKWEIPANDIISDLTVYSSIRLRNGSFAIGTISNGLINITNDGEIDYSLNQNNGLSNNTVLSVFEDIDENIWLGLNNGINCINSSSPFKEYDDKRGQLGTVHVSKVHDGMLYIGTNQGLFVKAMDSYKEFEFVEGVKGQVWCLEVFNNTLFCGHDLGTFIINGKRAEQVSSIEGTWSVKQIPGNNDLLLQGNYNGLSVLEKSNETWTLRNKIEGFNISSKFFEITDTNKVFVSHEYKGVFKLEVDNAFSKVLKVTKDNSVKKGLHSSLLKYNSQILYAYEDGIYAYDKTGDTFKKDSILSQAYDSLNYVSGKLVNTPNKLWSFGLKNIKYITPGLLNNIPKINTIPLSKNLRKSVIGYENIFPIKNQKYLLGTSSGYIIIDLNKMKSQSYNININAIHNFGIDSEKRVLDTSGSEEFHHEYNNFEITYSIAEFDKYLEAEYQYKLEGNYDYWSEWSKSSTELFKNLPHGEYTFSVRGRVGDQLTNNISMFSFKVDKPWYLSNLMVSLYVLSVILFSILMHNVYKRKYKRQEEKLLFDADRDLEVKQLENEQELMALRNDQLRQDIENKNRELAISTMSLIKKNEFLNNIKEELKNANKSEGLNPVIKIIDKNLNNTDDWKFFEEAFNNADKDFLKKVKTKHVALTPNDLKLCAYLRLNLSSKEIAPLLNISPKSVEVKRYRLRKKMNLPHEASLTNYILEI</sequence>
<keyword evidence="1" id="KW-0175">Coiled coil</keyword>
<keyword evidence="2" id="KW-0812">Transmembrane</keyword>
<dbReference type="PROSITE" id="PS50043">
    <property type="entry name" value="HTH_LUXR_2"/>
    <property type="match status" value="1"/>
</dbReference>
<name>A0A5C7BC50_9FLAO</name>
<evidence type="ECO:0000313" key="4">
    <source>
        <dbReference type="EMBL" id="TXE19748.1"/>
    </source>
</evidence>
<organism evidence="4 5">
    <name type="scientific">Psychroserpens burtonensis</name>
    <dbReference type="NCBI Taxonomy" id="49278"/>
    <lineage>
        <taxon>Bacteria</taxon>
        <taxon>Pseudomonadati</taxon>
        <taxon>Bacteroidota</taxon>
        <taxon>Flavobacteriia</taxon>
        <taxon>Flavobacteriales</taxon>
        <taxon>Flavobacteriaceae</taxon>
        <taxon>Psychroserpens</taxon>
    </lineage>
</organism>
<dbReference type="SMART" id="SM00421">
    <property type="entry name" value="HTH_LUXR"/>
    <property type="match status" value="1"/>
</dbReference>
<dbReference type="STRING" id="1123037.GCA_000425305_00905"/>
<dbReference type="InterPro" id="IPR013783">
    <property type="entry name" value="Ig-like_fold"/>
</dbReference>
<feature type="coiled-coil region" evidence="1">
    <location>
        <begin position="759"/>
        <end position="786"/>
    </location>
</feature>
<dbReference type="SUPFAM" id="SSF46894">
    <property type="entry name" value="C-terminal effector domain of the bipartite response regulators"/>
    <property type="match status" value="1"/>
</dbReference>
<dbReference type="Pfam" id="PF07495">
    <property type="entry name" value="Y_Y_Y"/>
    <property type="match status" value="1"/>
</dbReference>
<keyword evidence="2" id="KW-0472">Membrane</keyword>
<feature type="transmembrane region" description="Helical" evidence="2">
    <location>
        <begin position="713"/>
        <end position="734"/>
    </location>
</feature>
<comment type="caution">
    <text evidence="4">The sequence shown here is derived from an EMBL/GenBank/DDBJ whole genome shotgun (WGS) entry which is preliminary data.</text>
</comment>
<proteinExistence type="predicted"/>
<dbReference type="InterPro" id="IPR036388">
    <property type="entry name" value="WH-like_DNA-bd_sf"/>
</dbReference>
<dbReference type="InterPro" id="IPR000792">
    <property type="entry name" value="Tscrpt_reg_LuxR_C"/>
</dbReference>
<dbReference type="InterPro" id="IPR011123">
    <property type="entry name" value="Y_Y_Y"/>
</dbReference>
<accession>A0A5C7BC50</accession>
<dbReference type="InterPro" id="IPR016032">
    <property type="entry name" value="Sig_transdc_resp-reg_C-effctor"/>
</dbReference>
<dbReference type="Gene3D" id="1.10.10.10">
    <property type="entry name" value="Winged helix-like DNA-binding domain superfamily/Winged helix DNA-binding domain"/>
    <property type="match status" value="1"/>
</dbReference>
<keyword evidence="2" id="KW-1133">Transmembrane helix</keyword>
<dbReference type="Proteomes" id="UP000321938">
    <property type="component" value="Unassembled WGS sequence"/>
</dbReference>
<evidence type="ECO:0000313" key="5">
    <source>
        <dbReference type="Proteomes" id="UP000321938"/>
    </source>
</evidence>
<protein>
    <submittedName>
        <fullName evidence="4">LuxR family transcriptional regulator</fullName>
    </submittedName>
</protein>
<dbReference type="Pfam" id="PF00196">
    <property type="entry name" value="GerE"/>
    <property type="match status" value="1"/>
</dbReference>